<feature type="non-terminal residue" evidence="1">
    <location>
        <position position="1"/>
    </location>
</feature>
<reference evidence="1" key="1">
    <citation type="journal article" date="2014" name="Front. Microbiol.">
        <title>High frequency of phylogenetically diverse reductive dehalogenase-homologous genes in deep subseafloor sedimentary metagenomes.</title>
        <authorList>
            <person name="Kawai M."/>
            <person name="Futagami T."/>
            <person name="Toyoda A."/>
            <person name="Takaki Y."/>
            <person name="Nishi S."/>
            <person name="Hori S."/>
            <person name="Arai W."/>
            <person name="Tsubouchi T."/>
            <person name="Morono Y."/>
            <person name="Uchiyama I."/>
            <person name="Ito T."/>
            <person name="Fujiyama A."/>
            <person name="Inagaki F."/>
            <person name="Takami H."/>
        </authorList>
    </citation>
    <scope>NUCLEOTIDE SEQUENCE</scope>
    <source>
        <strain evidence="1">Expedition CK06-06</strain>
    </source>
</reference>
<dbReference type="EMBL" id="BARU01009096">
    <property type="protein sequence ID" value="GAH32772.1"/>
    <property type="molecule type" value="Genomic_DNA"/>
</dbReference>
<protein>
    <submittedName>
        <fullName evidence="1">Uncharacterized protein</fullName>
    </submittedName>
</protein>
<accession>X1EJH9</accession>
<gene>
    <name evidence="1" type="ORF">S03H2_17609</name>
</gene>
<proteinExistence type="predicted"/>
<name>X1EJH9_9ZZZZ</name>
<dbReference type="AlphaFoldDB" id="X1EJH9"/>
<sequence length="95" mass="9926">PLILFTHGNSNQIYMDTDGQVGFGTSTVNDAVEVSGTVDSTGGYEVDNSAVIDGDGFFKPKSSADAAAPNNSIYYSTDASKLVYKDSGGTVNNLY</sequence>
<organism evidence="1">
    <name type="scientific">marine sediment metagenome</name>
    <dbReference type="NCBI Taxonomy" id="412755"/>
    <lineage>
        <taxon>unclassified sequences</taxon>
        <taxon>metagenomes</taxon>
        <taxon>ecological metagenomes</taxon>
    </lineage>
</organism>
<evidence type="ECO:0000313" key="1">
    <source>
        <dbReference type="EMBL" id="GAH32772.1"/>
    </source>
</evidence>
<comment type="caution">
    <text evidence="1">The sequence shown here is derived from an EMBL/GenBank/DDBJ whole genome shotgun (WGS) entry which is preliminary data.</text>
</comment>